<organism evidence="1 2">
    <name type="scientific">Phytophthora rubi</name>
    <dbReference type="NCBI Taxonomy" id="129364"/>
    <lineage>
        <taxon>Eukaryota</taxon>
        <taxon>Sar</taxon>
        <taxon>Stramenopiles</taxon>
        <taxon>Oomycota</taxon>
        <taxon>Peronosporomycetes</taxon>
        <taxon>Peronosporales</taxon>
        <taxon>Peronosporaceae</taxon>
        <taxon>Phytophthora</taxon>
    </lineage>
</organism>
<comment type="caution">
    <text evidence="1">The sequence shown here is derived from an EMBL/GenBank/DDBJ whole genome shotgun (WGS) entry which is preliminary data.</text>
</comment>
<protein>
    <submittedName>
        <fullName evidence="1">Uncharacterized protein</fullName>
    </submittedName>
</protein>
<gene>
    <name evidence="1" type="ORF">PR002_g10615</name>
</gene>
<dbReference type="AlphaFoldDB" id="A0A6A3MHD1"/>
<proteinExistence type="predicted"/>
<dbReference type="Proteomes" id="UP000435112">
    <property type="component" value="Unassembled WGS sequence"/>
</dbReference>
<dbReference type="EMBL" id="QXFU01000608">
    <property type="protein sequence ID" value="KAE9027633.1"/>
    <property type="molecule type" value="Genomic_DNA"/>
</dbReference>
<reference evidence="1 2" key="1">
    <citation type="submission" date="2018-09" db="EMBL/GenBank/DDBJ databases">
        <title>Genomic investigation of the strawberry pathogen Phytophthora fragariae indicates pathogenicity is determined by transcriptional variation in three key races.</title>
        <authorList>
            <person name="Adams T.M."/>
            <person name="Armitage A.D."/>
            <person name="Sobczyk M.K."/>
            <person name="Bates H.J."/>
            <person name="Dunwell J.M."/>
            <person name="Nellist C.F."/>
            <person name="Harrison R.J."/>
        </authorList>
    </citation>
    <scope>NUCLEOTIDE SEQUENCE [LARGE SCALE GENOMIC DNA]</scope>
    <source>
        <strain evidence="1 2">SCRP324</strain>
    </source>
</reference>
<accession>A0A6A3MHD1</accession>
<evidence type="ECO:0000313" key="2">
    <source>
        <dbReference type="Proteomes" id="UP000435112"/>
    </source>
</evidence>
<name>A0A6A3MHD1_9STRA</name>
<sequence>MAQSHFFKLRAELPPRTQFHEAVQRAHPQGWLNSEIVDQFVHCFILNRATKGRLLDQRLSFVVYGCNTALHPPGLHPPGLQDSPTLVYEVAQRAKVQAQSTRRHRPRC</sequence>
<evidence type="ECO:0000313" key="1">
    <source>
        <dbReference type="EMBL" id="KAE9027633.1"/>
    </source>
</evidence>